<gene>
    <name evidence="3" type="ORF">CMV_020893</name>
</gene>
<proteinExistence type="predicted"/>
<evidence type="ECO:0000256" key="2">
    <source>
        <dbReference type="SAM" id="SignalP"/>
    </source>
</evidence>
<dbReference type="OrthoDB" id="10363376at2759"/>
<sequence>MASKKFITWGFLFILMFLLASEAASRKVPGTSELGNSKVKKGGVVPSTTPNLGTHFGVGYGYDQSKKSSAQEAKKNRGTVPPSVPSPFAHIPDRPAVLGSRT</sequence>
<evidence type="ECO:0000256" key="1">
    <source>
        <dbReference type="SAM" id="MobiDB-lite"/>
    </source>
</evidence>
<keyword evidence="2" id="KW-0732">Signal</keyword>
<evidence type="ECO:0008006" key="5">
    <source>
        <dbReference type="Google" id="ProtNLM"/>
    </source>
</evidence>
<dbReference type="AlphaFoldDB" id="A0A8J4QGQ6"/>
<evidence type="ECO:0000313" key="4">
    <source>
        <dbReference type="Proteomes" id="UP000737018"/>
    </source>
</evidence>
<dbReference type="EMBL" id="JRKL02003975">
    <property type="protein sequence ID" value="KAF3953685.1"/>
    <property type="molecule type" value="Genomic_DNA"/>
</dbReference>
<comment type="caution">
    <text evidence="3">The sequence shown here is derived from an EMBL/GenBank/DDBJ whole genome shotgun (WGS) entry which is preliminary data.</text>
</comment>
<protein>
    <recommendedName>
        <fullName evidence="5">Transmembrane protein</fullName>
    </recommendedName>
</protein>
<name>A0A8J4QGQ6_9ROSI</name>
<organism evidence="3 4">
    <name type="scientific">Castanea mollissima</name>
    <name type="common">Chinese chestnut</name>
    <dbReference type="NCBI Taxonomy" id="60419"/>
    <lineage>
        <taxon>Eukaryota</taxon>
        <taxon>Viridiplantae</taxon>
        <taxon>Streptophyta</taxon>
        <taxon>Embryophyta</taxon>
        <taxon>Tracheophyta</taxon>
        <taxon>Spermatophyta</taxon>
        <taxon>Magnoliopsida</taxon>
        <taxon>eudicotyledons</taxon>
        <taxon>Gunneridae</taxon>
        <taxon>Pentapetalae</taxon>
        <taxon>rosids</taxon>
        <taxon>fabids</taxon>
        <taxon>Fagales</taxon>
        <taxon>Fagaceae</taxon>
        <taxon>Castanea</taxon>
    </lineage>
</organism>
<feature type="region of interest" description="Disordered" evidence="1">
    <location>
        <begin position="27"/>
        <end position="102"/>
    </location>
</feature>
<evidence type="ECO:0000313" key="3">
    <source>
        <dbReference type="EMBL" id="KAF3953685.1"/>
    </source>
</evidence>
<reference evidence="3" key="1">
    <citation type="submission" date="2020-03" db="EMBL/GenBank/DDBJ databases">
        <title>Castanea mollissima Vanexum genome sequencing.</title>
        <authorList>
            <person name="Staton M."/>
        </authorList>
    </citation>
    <scope>NUCLEOTIDE SEQUENCE</scope>
    <source>
        <tissue evidence="3">Leaf</tissue>
    </source>
</reference>
<feature type="chain" id="PRO_5035291595" description="Transmembrane protein" evidence="2">
    <location>
        <begin position="26"/>
        <end position="102"/>
    </location>
</feature>
<keyword evidence="4" id="KW-1185">Reference proteome</keyword>
<accession>A0A8J4QGQ6</accession>
<feature type="signal peptide" evidence="2">
    <location>
        <begin position="1"/>
        <end position="25"/>
    </location>
</feature>
<dbReference type="Proteomes" id="UP000737018">
    <property type="component" value="Unassembled WGS sequence"/>
</dbReference>